<protein>
    <recommendedName>
        <fullName evidence="4">Secreted protein</fullName>
    </recommendedName>
</protein>
<evidence type="ECO:0000313" key="2">
    <source>
        <dbReference type="EMBL" id="KAH3752009.1"/>
    </source>
</evidence>
<evidence type="ECO:0008006" key="4">
    <source>
        <dbReference type="Google" id="ProtNLM"/>
    </source>
</evidence>
<proteinExistence type="predicted"/>
<dbReference type="Proteomes" id="UP000828390">
    <property type="component" value="Unassembled WGS sequence"/>
</dbReference>
<comment type="caution">
    <text evidence="2">The sequence shown here is derived from an EMBL/GenBank/DDBJ whole genome shotgun (WGS) entry which is preliminary data.</text>
</comment>
<keyword evidence="1" id="KW-0732">Signal</keyword>
<feature type="signal peptide" evidence="1">
    <location>
        <begin position="1"/>
        <end position="25"/>
    </location>
</feature>
<reference evidence="2" key="1">
    <citation type="journal article" date="2019" name="bioRxiv">
        <title>The Genome of the Zebra Mussel, Dreissena polymorpha: A Resource for Invasive Species Research.</title>
        <authorList>
            <person name="McCartney M.A."/>
            <person name="Auch B."/>
            <person name="Kono T."/>
            <person name="Mallez S."/>
            <person name="Zhang Y."/>
            <person name="Obille A."/>
            <person name="Becker A."/>
            <person name="Abrahante J.E."/>
            <person name="Garbe J."/>
            <person name="Badalamenti J.P."/>
            <person name="Herman A."/>
            <person name="Mangelson H."/>
            <person name="Liachko I."/>
            <person name="Sullivan S."/>
            <person name="Sone E.D."/>
            <person name="Koren S."/>
            <person name="Silverstein K.A.T."/>
            <person name="Beckman K.B."/>
            <person name="Gohl D.M."/>
        </authorList>
    </citation>
    <scope>NUCLEOTIDE SEQUENCE</scope>
    <source>
        <strain evidence="2">Duluth1</strain>
        <tissue evidence="2">Whole animal</tissue>
    </source>
</reference>
<keyword evidence="3" id="KW-1185">Reference proteome</keyword>
<feature type="chain" id="PRO_5038825380" description="Secreted protein" evidence="1">
    <location>
        <begin position="26"/>
        <end position="103"/>
    </location>
</feature>
<evidence type="ECO:0000313" key="3">
    <source>
        <dbReference type="Proteomes" id="UP000828390"/>
    </source>
</evidence>
<dbReference type="AlphaFoldDB" id="A0A9D4DMI5"/>
<sequence length="103" mass="11699">MRDPSRHTSLPSFVALAIILREISATSSSYYRVTGPIHGPVSVHSATLSPETMAPRRVLELCACVTHRDSEYECLSDETWHTAKFRHFSTHTPRDKCDFRLLL</sequence>
<name>A0A9D4DMI5_DREPO</name>
<dbReference type="EMBL" id="JAIWYP010000010">
    <property type="protein sequence ID" value="KAH3752009.1"/>
    <property type="molecule type" value="Genomic_DNA"/>
</dbReference>
<reference evidence="2" key="2">
    <citation type="submission" date="2020-11" db="EMBL/GenBank/DDBJ databases">
        <authorList>
            <person name="McCartney M.A."/>
            <person name="Auch B."/>
            <person name="Kono T."/>
            <person name="Mallez S."/>
            <person name="Becker A."/>
            <person name="Gohl D.M."/>
            <person name="Silverstein K.A.T."/>
            <person name="Koren S."/>
            <person name="Bechman K.B."/>
            <person name="Herman A."/>
            <person name="Abrahante J.E."/>
            <person name="Garbe J."/>
        </authorList>
    </citation>
    <scope>NUCLEOTIDE SEQUENCE</scope>
    <source>
        <strain evidence="2">Duluth1</strain>
        <tissue evidence="2">Whole animal</tissue>
    </source>
</reference>
<accession>A0A9D4DMI5</accession>
<gene>
    <name evidence="2" type="ORF">DPMN_186617</name>
</gene>
<evidence type="ECO:0000256" key="1">
    <source>
        <dbReference type="SAM" id="SignalP"/>
    </source>
</evidence>
<organism evidence="2 3">
    <name type="scientific">Dreissena polymorpha</name>
    <name type="common">Zebra mussel</name>
    <name type="synonym">Mytilus polymorpha</name>
    <dbReference type="NCBI Taxonomy" id="45954"/>
    <lineage>
        <taxon>Eukaryota</taxon>
        <taxon>Metazoa</taxon>
        <taxon>Spiralia</taxon>
        <taxon>Lophotrochozoa</taxon>
        <taxon>Mollusca</taxon>
        <taxon>Bivalvia</taxon>
        <taxon>Autobranchia</taxon>
        <taxon>Heteroconchia</taxon>
        <taxon>Euheterodonta</taxon>
        <taxon>Imparidentia</taxon>
        <taxon>Neoheterodontei</taxon>
        <taxon>Myida</taxon>
        <taxon>Dreissenoidea</taxon>
        <taxon>Dreissenidae</taxon>
        <taxon>Dreissena</taxon>
    </lineage>
</organism>